<feature type="compositionally biased region" description="Low complexity" evidence="1">
    <location>
        <begin position="265"/>
        <end position="280"/>
    </location>
</feature>
<keyword evidence="4" id="KW-1185">Reference proteome</keyword>
<dbReference type="Gene3D" id="3.60.10.10">
    <property type="entry name" value="Endonuclease/exonuclease/phosphatase"/>
    <property type="match status" value="1"/>
</dbReference>
<dbReference type="InterPro" id="IPR036691">
    <property type="entry name" value="Endo/exonu/phosph_ase_sf"/>
</dbReference>
<dbReference type="InterPro" id="IPR000300">
    <property type="entry name" value="IPPc"/>
</dbReference>
<dbReference type="InterPro" id="IPR046985">
    <property type="entry name" value="IP5"/>
</dbReference>
<organism evidence="3 4">
    <name type="scientific">Kwoniella heveanensis BCC8398</name>
    <dbReference type="NCBI Taxonomy" id="1296120"/>
    <lineage>
        <taxon>Eukaryota</taxon>
        <taxon>Fungi</taxon>
        <taxon>Dikarya</taxon>
        <taxon>Basidiomycota</taxon>
        <taxon>Agaricomycotina</taxon>
        <taxon>Tremellomycetes</taxon>
        <taxon>Tremellales</taxon>
        <taxon>Cryptococcaceae</taxon>
        <taxon>Kwoniella</taxon>
    </lineage>
</organism>
<dbReference type="STRING" id="1296120.A0A1B9H3I9"/>
<evidence type="ECO:0000256" key="1">
    <source>
        <dbReference type="SAM" id="MobiDB-lite"/>
    </source>
</evidence>
<feature type="compositionally biased region" description="Polar residues" evidence="1">
    <location>
        <begin position="133"/>
        <end position="149"/>
    </location>
</feature>
<evidence type="ECO:0000313" key="4">
    <source>
        <dbReference type="Proteomes" id="UP000092666"/>
    </source>
</evidence>
<feature type="compositionally biased region" description="Basic and acidic residues" evidence="1">
    <location>
        <begin position="245"/>
        <end position="257"/>
    </location>
</feature>
<gene>
    <name evidence="3" type="ORF">I316_00060</name>
</gene>
<evidence type="ECO:0000259" key="2">
    <source>
        <dbReference type="SMART" id="SM00128"/>
    </source>
</evidence>
<feature type="domain" description="Inositol polyphosphate-related phosphatase" evidence="2">
    <location>
        <begin position="949"/>
        <end position="1287"/>
    </location>
</feature>
<dbReference type="SUPFAM" id="SSF50978">
    <property type="entry name" value="WD40 repeat-like"/>
    <property type="match status" value="1"/>
</dbReference>
<dbReference type="InterPro" id="IPR036322">
    <property type="entry name" value="WD40_repeat_dom_sf"/>
</dbReference>
<dbReference type="Proteomes" id="UP000092666">
    <property type="component" value="Unassembled WGS sequence"/>
</dbReference>
<reference evidence="3 4" key="1">
    <citation type="submission" date="2013-07" db="EMBL/GenBank/DDBJ databases">
        <title>The Genome Sequence of Cryptococcus heveanensis BCC8398.</title>
        <authorList>
            <consortium name="The Broad Institute Genome Sequencing Platform"/>
            <person name="Cuomo C."/>
            <person name="Litvintseva A."/>
            <person name="Chen Y."/>
            <person name="Heitman J."/>
            <person name="Sun S."/>
            <person name="Springer D."/>
            <person name="Dromer F."/>
            <person name="Young S.K."/>
            <person name="Zeng Q."/>
            <person name="Gargeya S."/>
            <person name="Fitzgerald M."/>
            <person name="Abouelleil A."/>
            <person name="Alvarado L."/>
            <person name="Berlin A.M."/>
            <person name="Chapman S.B."/>
            <person name="Dewar J."/>
            <person name="Goldberg J."/>
            <person name="Griggs A."/>
            <person name="Gujja S."/>
            <person name="Hansen M."/>
            <person name="Howarth C."/>
            <person name="Imamovic A."/>
            <person name="Larimer J."/>
            <person name="McCowan C."/>
            <person name="Murphy C."/>
            <person name="Pearson M."/>
            <person name="Priest M."/>
            <person name="Roberts A."/>
            <person name="Saif S."/>
            <person name="Shea T."/>
            <person name="Sykes S."/>
            <person name="Wortman J."/>
            <person name="Nusbaum C."/>
            <person name="Birren B."/>
        </authorList>
    </citation>
    <scope>NUCLEOTIDE SEQUENCE [LARGE SCALE GENOMIC DNA]</scope>
    <source>
        <strain evidence="3 4">BCC8398</strain>
    </source>
</reference>
<feature type="compositionally biased region" description="Acidic residues" evidence="1">
    <location>
        <begin position="554"/>
        <end position="568"/>
    </location>
</feature>
<reference evidence="4" key="2">
    <citation type="submission" date="2013-12" db="EMBL/GenBank/DDBJ databases">
        <title>Evolution of pathogenesis and genome organization in the Tremellales.</title>
        <authorList>
            <person name="Cuomo C."/>
            <person name="Litvintseva A."/>
            <person name="Heitman J."/>
            <person name="Chen Y."/>
            <person name="Sun S."/>
            <person name="Springer D."/>
            <person name="Dromer F."/>
            <person name="Young S."/>
            <person name="Zeng Q."/>
            <person name="Chapman S."/>
            <person name="Gujja S."/>
            <person name="Saif S."/>
            <person name="Birren B."/>
        </authorList>
    </citation>
    <scope>NUCLEOTIDE SEQUENCE [LARGE SCALE GENOMIC DNA]</scope>
    <source>
        <strain evidence="4">BCC8398</strain>
    </source>
</reference>
<name>A0A1B9H3I9_9TREE</name>
<dbReference type="SUPFAM" id="SSF56219">
    <property type="entry name" value="DNase I-like"/>
    <property type="match status" value="1"/>
</dbReference>
<feature type="compositionally biased region" description="Pro residues" evidence="1">
    <location>
        <begin position="110"/>
        <end position="132"/>
    </location>
</feature>
<dbReference type="PANTHER" id="PTHR11200:SF240">
    <property type="entry name" value="INOSITOL POLYPHOSPHATE 5-PHOSPHATASE C9G1.10C-RELATED"/>
    <property type="match status" value="1"/>
</dbReference>
<accession>A0A1B9H3I9</accession>
<dbReference type="FunFam" id="3.60.10.10:FF:000036">
    <property type="entry name" value="Inositol polyphosphate phosphatase, putative"/>
    <property type="match status" value="1"/>
</dbReference>
<dbReference type="Pfam" id="PF22669">
    <property type="entry name" value="Exo_endo_phos2"/>
    <property type="match status" value="1"/>
</dbReference>
<dbReference type="GO" id="GO:0004439">
    <property type="term" value="F:phosphatidylinositol-4,5-bisphosphate 5-phosphatase activity"/>
    <property type="evidence" value="ECO:0007669"/>
    <property type="project" value="TreeGrafter"/>
</dbReference>
<feature type="compositionally biased region" description="Low complexity" evidence="1">
    <location>
        <begin position="213"/>
        <end position="225"/>
    </location>
</feature>
<dbReference type="SMART" id="SM00128">
    <property type="entry name" value="IPPc"/>
    <property type="match status" value="1"/>
</dbReference>
<evidence type="ECO:0000313" key="3">
    <source>
        <dbReference type="EMBL" id="OCF37836.1"/>
    </source>
</evidence>
<feature type="compositionally biased region" description="Polar residues" evidence="1">
    <location>
        <begin position="76"/>
        <end position="89"/>
    </location>
</feature>
<dbReference type="OrthoDB" id="2248459at2759"/>
<dbReference type="EMBL" id="KI669492">
    <property type="protein sequence ID" value="OCF37836.1"/>
    <property type="molecule type" value="Genomic_DNA"/>
</dbReference>
<proteinExistence type="predicted"/>
<dbReference type="GO" id="GO:0046856">
    <property type="term" value="P:phosphatidylinositol dephosphorylation"/>
    <property type="evidence" value="ECO:0007669"/>
    <property type="project" value="InterPro"/>
</dbReference>
<dbReference type="Gene3D" id="2.130.10.10">
    <property type="entry name" value="YVTN repeat-like/Quinoprotein amine dehydrogenase"/>
    <property type="match status" value="2"/>
</dbReference>
<sequence>MSSGNEEDEAPRSIASLRSRFENLAAGNSANANGNGNGSVGLNIDGSNEKKLAASVVKRSFTPSGSIDLGRGKSGEAQSQTEPKASSISRPHAPVPRVSEPLAFSTTTSPPRPPSARLPPPGRPTTPKPAFQPPSQASTSSVAPTTGTVSAALASSGDTRSDINRLNAPSHTPLAFPSLSSGFPSQGPEPLPSAPTSPKPAVLSRRPPPAIPSKPSSVTPTPTGSDDGSDTAPNSGNQDNEEEEHIPSVKSLRERFNRPQPNVEASSSSSTHASLPRSASAGGQPAKPAATPMITKQISAPVIKRTSTGGKTTMPIPLSPAPESANEIVRSPSPTSLLAESSTASISNHRPAPPPPPISRSASPAPPAPNRASKPPPRNSPSPTPPPSRSTSSPGVPSAPESAQPTPPQLPQRRPTIVSSEPLDLSSTAPPPLPGTKPIFSLSIAQEPSSSPDGGPGPPPLPNRSRANTISRPEAETIPATSPAPPPPRLPARHATIAAPGIAPPPSHPSSPSRSRENTNDLPPPPPLRSALMNSAAVSSSPPRKRTSSSGDKDAEEYSEDEDDEPDETSPIAGLSATAKRLLEDFPDATEANRRPPNFTPDIRIKDCHHISAFAMFGRHVCTGAHHVRVYDTQLSDHPIFVVDLKETGLDHKVKDPRVTAMCFRPGATLAEEGRYLWCGTKDGHLWELDISTGGVSNTKSFAHTSAIAHIFRHQKMLLSLDETGKLLVYEVGDVEGKSPTLIRTLRVMEKFTFAKMICGKLWTSSGPAARSTTSASTSKGPTIRIYDPCAPGSMPPAKVSFTTEWTGQVTSATYIPLKPNTIYLGHEGGFVSLWDAKELTCIQVLKISTTDILALEGVGERLWAGNRKGQICVYDVEERPWLTINVWTGHVDNPVQLLLVDPFSIEHSGRYTCWSFARDSLRAWDGLLSVDWIDKQMVIRQPDYCTFRDINLLVVSWNIDSAKPTDLSGSEANVKFLEECLHSVDSPDIIVFGFQEVIPLTDKKITAKTLLFGGKNKDSSSNHDKVSQAYRQWLDKLTSAVRQASPPDRPYAKIHSESLVGLFTCIFVKSSEKDSLRDLDITTVKRGLGNIYGNKGAIVSRLIMDDTSVCFINVHLAAGQSQKAARNADLAAIMEDKAIFPASEEVPFIHGGNGTGILDHEMVFLHGDMNYRIDQRRENVISSIAAGELAYLLEHDQLRKEMRSNHAFRLRSFEEAPINFAPTYKYNPGTQDYDSSEKRRIPAWCDRILYRKSPRIRPINYKRYEPTVSDHRPISGGYTITLKAVNNLRMMDVRREVAGEWAEKERGMLMKMAEGVEGFA</sequence>
<feature type="compositionally biased region" description="Pro residues" evidence="1">
    <location>
        <begin position="187"/>
        <end position="198"/>
    </location>
</feature>
<protein>
    <submittedName>
        <fullName evidence="3">Type I inositol-1,4,5-trisphosphate 5-phosphatase 1</fullName>
    </submittedName>
</protein>
<dbReference type="InterPro" id="IPR015943">
    <property type="entry name" value="WD40/YVTN_repeat-like_dom_sf"/>
</dbReference>
<feature type="compositionally biased region" description="Pro residues" evidence="1">
    <location>
        <begin position="351"/>
        <end position="388"/>
    </location>
</feature>
<dbReference type="PANTHER" id="PTHR11200">
    <property type="entry name" value="INOSITOL 5-PHOSPHATASE"/>
    <property type="match status" value="1"/>
</dbReference>
<feature type="region of interest" description="Disordered" evidence="1">
    <location>
        <begin position="55"/>
        <end position="574"/>
    </location>
</feature>
<feature type="compositionally biased region" description="Polar residues" evidence="1">
    <location>
        <begin position="332"/>
        <end position="348"/>
    </location>
</feature>